<gene>
    <name evidence="3" type="ORF">Salat_0461100</name>
</gene>
<accession>A0AAE1Z3M7</accession>
<dbReference type="EMBL" id="JACGWO010000001">
    <property type="protein sequence ID" value="KAK4441262.1"/>
    <property type="molecule type" value="Genomic_DNA"/>
</dbReference>
<evidence type="ECO:0000256" key="2">
    <source>
        <dbReference type="SAM" id="MobiDB-lite"/>
    </source>
</evidence>
<dbReference type="Proteomes" id="UP001293254">
    <property type="component" value="Unassembled WGS sequence"/>
</dbReference>
<keyword evidence="4" id="KW-1185">Reference proteome</keyword>
<sequence length="205" mass="23316">MESGLADAARRNHRLSRLPPHNLQDDEEEAEIIFVGREKKGFRGIGLNALPQHDYRAAKKGVNDQERGRGTAPAAVASSSGDEKAIFFHSECGWNFTVEEVLEEQEEEKERRQNRRWKALLDVAEDALREYDENLGKKDRNLNRTGERVGNPETAGSCRKGGLRRLLWANVGSSGKCAVMILRWPWRWWRRLLGGRRGRPPCGAE</sequence>
<reference evidence="3" key="1">
    <citation type="submission" date="2020-06" db="EMBL/GenBank/DDBJ databases">
        <authorList>
            <person name="Li T."/>
            <person name="Hu X."/>
            <person name="Zhang T."/>
            <person name="Song X."/>
            <person name="Zhang H."/>
            <person name="Dai N."/>
            <person name="Sheng W."/>
            <person name="Hou X."/>
            <person name="Wei L."/>
        </authorList>
    </citation>
    <scope>NUCLEOTIDE SEQUENCE</scope>
    <source>
        <strain evidence="3">3651</strain>
        <tissue evidence="3">Leaf</tissue>
    </source>
</reference>
<evidence type="ECO:0000313" key="4">
    <source>
        <dbReference type="Proteomes" id="UP001293254"/>
    </source>
</evidence>
<name>A0AAE1Z3M7_9LAMI</name>
<protein>
    <submittedName>
        <fullName evidence="3">Uncharacterized protein</fullName>
    </submittedName>
</protein>
<organism evidence="3 4">
    <name type="scientific">Sesamum alatum</name>
    <dbReference type="NCBI Taxonomy" id="300844"/>
    <lineage>
        <taxon>Eukaryota</taxon>
        <taxon>Viridiplantae</taxon>
        <taxon>Streptophyta</taxon>
        <taxon>Embryophyta</taxon>
        <taxon>Tracheophyta</taxon>
        <taxon>Spermatophyta</taxon>
        <taxon>Magnoliopsida</taxon>
        <taxon>eudicotyledons</taxon>
        <taxon>Gunneridae</taxon>
        <taxon>Pentapetalae</taxon>
        <taxon>asterids</taxon>
        <taxon>lamiids</taxon>
        <taxon>Lamiales</taxon>
        <taxon>Pedaliaceae</taxon>
        <taxon>Sesamum</taxon>
    </lineage>
</organism>
<dbReference type="AlphaFoldDB" id="A0AAE1Z3M7"/>
<proteinExistence type="predicted"/>
<keyword evidence="1" id="KW-0175">Coiled coil</keyword>
<feature type="coiled-coil region" evidence="1">
    <location>
        <begin position="95"/>
        <end position="141"/>
    </location>
</feature>
<comment type="caution">
    <text evidence="3">The sequence shown here is derived from an EMBL/GenBank/DDBJ whole genome shotgun (WGS) entry which is preliminary data.</text>
</comment>
<feature type="region of interest" description="Disordered" evidence="2">
    <location>
        <begin position="1"/>
        <end position="23"/>
    </location>
</feature>
<evidence type="ECO:0000256" key="1">
    <source>
        <dbReference type="SAM" id="Coils"/>
    </source>
</evidence>
<reference evidence="3" key="2">
    <citation type="journal article" date="2024" name="Plant">
        <title>Genomic evolution and insights into agronomic trait innovations of Sesamum species.</title>
        <authorList>
            <person name="Miao H."/>
            <person name="Wang L."/>
            <person name="Qu L."/>
            <person name="Liu H."/>
            <person name="Sun Y."/>
            <person name="Le M."/>
            <person name="Wang Q."/>
            <person name="Wei S."/>
            <person name="Zheng Y."/>
            <person name="Lin W."/>
            <person name="Duan Y."/>
            <person name="Cao H."/>
            <person name="Xiong S."/>
            <person name="Wang X."/>
            <person name="Wei L."/>
            <person name="Li C."/>
            <person name="Ma Q."/>
            <person name="Ju M."/>
            <person name="Zhao R."/>
            <person name="Li G."/>
            <person name="Mu C."/>
            <person name="Tian Q."/>
            <person name="Mei H."/>
            <person name="Zhang T."/>
            <person name="Gao T."/>
            <person name="Zhang H."/>
        </authorList>
    </citation>
    <scope>NUCLEOTIDE SEQUENCE</scope>
    <source>
        <strain evidence="3">3651</strain>
    </source>
</reference>
<evidence type="ECO:0000313" key="3">
    <source>
        <dbReference type="EMBL" id="KAK4441262.1"/>
    </source>
</evidence>